<sequence>MEYRELPVPYYKINREFQVLSCSAAAEFIFPSTPSWLNLVDEGSQIKAKNYISSTHTNQRVELILSTMTQPFVPFDVYQRWDQDGSGHLVCISRAHQYTAVVEKLGELQQELKQGVYQREAPKERLGVQAYLNVNRSQNRELCSALETVRDLVDQMYPSLVEINQTDYADIIRRVIDNGLKNNSL</sequence>
<proteinExistence type="predicted"/>
<protein>
    <submittedName>
        <fullName evidence="1">Uncharacterized protein</fullName>
    </submittedName>
</protein>
<dbReference type="EMBL" id="JABBPN010000030">
    <property type="protein sequence ID" value="NMO98111.1"/>
    <property type="molecule type" value="Genomic_DNA"/>
</dbReference>
<dbReference type="Proteomes" id="UP000565468">
    <property type="component" value="Unassembled WGS sequence"/>
</dbReference>
<organism evidence="1 2">
    <name type="scientific">Paenibacillus lemnae</name>
    <dbReference type="NCBI Taxonomy" id="1330551"/>
    <lineage>
        <taxon>Bacteria</taxon>
        <taxon>Bacillati</taxon>
        <taxon>Bacillota</taxon>
        <taxon>Bacilli</taxon>
        <taxon>Bacillales</taxon>
        <taxon>Paenibacillaceae</taxon>
        <taxon>Paenibacillus</taxon>
    </lineage>
</organism>
<gene>
    <name evidence="1" type="ORF">HII30_20370</name>
</gene>
<name>A0A848MD46_PAELE</name>
<evidence type="ECO:0000313" key="2">
    <source>
        <dbReference type="Proteomes" id="UP000565468"/>
    </source>
</evidence>
<comment type="caution">
    <text evidence="1">The sequence shown here is derived from an EMBL/GenBank/DDBJ whole genome shotgun (WGS) entry which is preliminary data.</text>
</comment>
<accession>A0A848MD46</accession>
<evidence type="ECO:0000313" key="1">
    <source>
        <dbReference type="EMBL" id="NMO98111.1"/>
    </source>
</evidence>
<dbReference type="RefSeq" id="WP_169506884.1">
    <property type="nucleotide sequence ID" value="NZ_JABBPN010000030.1"/>
</dbReference>
<dbReference type="AlphaFoldDB" id="A0A848MD46"/>
<keyword evidence="2" id="KW-1185">Reference proteome</keyword>
<reference evidence="1 2" key="1">
    <citation type="submission" date="2020-04" db="EMBL/GenBank/DDBJ databases">
        <title>Paenibacillus algicola sp. nov., a novel marine bacterium producing alginate lyase.</title>
        <authorList>
            <person name="Huang H."/>
        </authorList>
    </citation>
    <scope>NUCLEOTIDE SEQUENCE [LARGE SCALE GENOMIC DNA]</scope>
    <source>
        <strain evidence="1 2">L7-75</strain>
    </source>
</reference>